<feature type="domain" description="Pyridoxamine kinase/Phosphomethylpyrimidine kinase" evidence="6">
    <location>
        <begin position="36"/>
        <end position="257"/>
    </location>
</feature>
<evidence type="ECO:0000256" key="3">
    <source>
        <dbReference type="ARBA" id="ARBA00022741"/>
    </source>
</evidence>
<sequence length="279" mass="30400">MKKSILISQDLSCAGQVSMAVALPILGALGFNPTILPTAILSTHTGGFGKNTYLDLSSEMEKIIAHWETIPLSFSAIYLGYLGNSPLDILLKKIDTLSPNAFFLLDPVMGDHGKMYRGFNENYAHQMQQLVKKADLITPNVTEAQLLLDKECTTGVLSSASALTLAKELNNKFKNKQILLTGIPKPDGKIGIVGVDNISQEIWQLETPKIGSSFFGTGDIFASVLLGALLHGNTLKEAAERAMHFISNTIKKNMQLNCVDPHFGLDYSLELPVLLKQLN</sequence>
<gene>
    <name evidence="7" type="ORF">BSQ49_00150</name>
</gene>
<evidence type="ECO:0000259" key="6">
    <source>
        <dbReference type="Pfam" id="PF08543"/>
    </source>
</evidence>
<dbReference type="GO" id="GO:0005829">
    <property type="term" value="C:cytosol"/>
    <property type="evidence" value="ECO:0007669"/>
    <property type="project" value="TreeGrafter"/>
</dbReference>
<dbReference type="GO" id="GO:0008478">
    <property type="term" value="F:pyridoxal kinase activity"/>
    <property type="evidence" value="ECO:0007669"/>
    <property type="project" value="UniProtKB-EC"/>
</dbReference>
<accession>A0A3Q8C890</accession>
<dbReference type="Gene3D" id="3.40.1190.20">
    <property type="match status" value="1"/>
</dbReference>
<keyword evidence="2" id="KW-0808">Transferase</keyword>
<dbReference type="GO" id="GO:0005524">
    <property type="term" value="F:ATP binding"/>
    <property type="evidence" value="ECO:0007669"/>
    <property type="project" value="UniProtKB-KW"/>
</dbReference>
<evidence type="ECO:0000256" key="5">
    <source>
        <dbReference type="ARBA" id="ARBA00022840"/>
    </source>
</evidence>
<evidence type="ECO:0000256" key="1">
    <source>
        <dbReference type="ARBA" id="ARBA00012104"/>
    </source>
</evidence>
<dbReference type="Pfam" id="PF08543">
    <property type="entry name" value="Phos_pyr_kin"/>
    <property type="match status" value="1"/>
</dbReference>
<name>A0A3Q8C890_9LACO</name>
<dbReference type="GO" id="GO:0009443">
    <property type="term" value="P:pyridoxal 5'-phosphate salvage"/>
    <property type="evidence" value="ECO:0007669"/>
    <property type="project" value="InterPro"/>
</dbReference>
<reference evidence="7 8" key="1">
    <citation type="submission" date="2016-11" db="EMBL/GenBank/DDBJ databases">
        <title>Interaction between Lactobacillus species and yeast in water kefir.</title>
        <authorList>
            <person name="Behr J."/>
            <person name="Xu D."/>
            <person name="Vogel R.F."/>
        </authorList>
    </citation>
    <scope>NUCLEOTIDE SEQUENCE [LARGE SCALE GENOMIC DNA]</scope>
    <source>
        <strain evidence="7 8">TMW 1.1822</strain>
    </source>
</reference>
<dbReference type="PANTHER" id="PTHR10534">
    <property type="entry name" value="PYRIDOXAL KINASE"/>
    <property type="match status" value="1"/>
</dbReference>
<evidence type="ECO:0000256" key="2">
    <source>
        <dbReference type="ARBA" id="ARBA00022679"/>
    </source>
</evidence>
<organism evidence="7 8">
    <name type="scientific">Liquorilactobacillus hordei</name>
    <dbReference type="NCBI Taxonomy" id="468911"/>
    <lineage>
        <taxon>Bacteria</taxon>
        <taxon>Bacillati</taxon>
        <taxon>Bacillota</taxon>
        <taxon>Bacilli</taxon>
        <taxon>Lactobacillales</taxon>
        <taxon>Lactobacillaceae</taxon>
        <taxon>Liquorilactobacillus</taxon>
    </lineage>
</organism>
<dbReference type="KEGG" id="lhw:BSQ49_00150"/>
<dbReference type="InterPro" id="IPR029056">
    <property type="entry name" value="Ribokinase-like"/>
</dbReference>
<proteinExistence type="predicted"/>
<dbReference type="InterPro" id="IPR013749">
    <property type="entry name" value="PM/HMP-P_kinase-1"/>
</dbReference>
<keyword evidence="3" id="KW-0547">Nucleotide-binding</keyword>
<dbReference type="SUPFAM" id="SSF53613">
    <property type="entry name" value="Ribokinase-like"/>
    <property type="match status" value="1"/>
</dbReference>
<dbReference type="CDD" id="cd01173">
    <property type="entry name" value="pyridoxal_pyridoxamine_kinase"/>
    <property type="match status" value="1"/>
</dbReference>
<dbReference type="EC" id="2.7.1.35" evidence="1"/>
<evidence type="ECO:0000313" key="8">
    <source>
        <dbReference type="Proteomes" id="UP000314960"/>
    </source>
</evidence>
<dbReference type="InterPro" id="IPR004625">
    <property type="entry name" value="PyrdxlKinase"/>
</dbReference>
<dbReference type="AlphaFoldDB" id="A0A3Q8C890"/>
<dbReference type="Proteomes" id="UP000314960">
    <property type="component" value="Chromosome"/>
</dbReference>
<dbReference type="RefSeq" id="WP_141052493.1">
    <property type="nucleotide sequence ID" value="NZ_CP018176.1"/>
</dbReference>
<dbReference type="PANTHER" id="PTHR10534:SF2">
    <property type="entry name" value="PYRIDOXAL KINASE"/>
    <property type="match status" value="1"/>
</dbReference>
<dbReference type="EMBL" id="CP018176">
    <property type="protein sequence ID" value="AUJ28764.1"/>
    <property type="molecule type" value="Genomic_DNA"/>
</dbReference>
<keyword evidence="4 7" id="KW-0418">Kinase</keyword>
<protein>
    <recommendedName>
        <fullName evidence="1">pyridoxal kinase</fullName>
        <ecNumber evidence="1">2.7.1.35</ecNumber>
    </recommendedName>
</protein>
<evidence type="ECO:0000256" key="4">
    <source>
        <dbReference type="ARBA" id="ARBA00022777"/>
    </source>
</evidence>
<dbReference type="NCBIfam" id="NF005491">
    <property type="entry name" value="PRK07105.1"/>
    <property type="match status" value="1"/>
</dbReference>
<evidence type="ECO:0000313" key="7">
    <source>
        <dbReference type="EMBL" id="AUJ28764.1"/>
    </source>
</evidence>
<keyword evidence="5" id="KW-0067">ATP-binding</keyword>